<protein>
    <recommendedName>
        <fullName evidence="9">Beta-glucosidase</fullName>
    </recommendedName>
</protein>
<keyword evidence="3" id="KW-0378">Hydrolase</keyword>
<accession>A0A1R3L5S7</accession>
<dbReference type="InterPro" id="IPR017853">
    <property type="entry name" value="GH"/>
</dbReference>
<evidence type="ECO:0000256" key="4">
    <source>
        <dbReference type="ARBA" id="ARBA00023295"/>
    </source>
</evidence>
<dbReference type="PRINTS" id="PR00131">
    <property type="entry name" value="GLHYDRLASE1"/>
</dbReference>
<dbReference type="Pfam" id="PF00232">
    <property type="entry name" value="Glyco_hydro_1"/>
    <property type="match status" value="1"/>
</dbReference>
<dbReference type="OMA" id="ARENNAM"/>
<dbReference type="Gramene" id="ONK54967">
    <property type="protein sequence ID" value="ONK54967"/>
    <property type="gene ID" value="A4U43_UnF9060"/>
</dbReference>
<dbReference type="GO" id="GO:0033907">
    <property type="term" value="F:beta-D-fucosidase activity"/>
    <property type="evidence" value="ECO:0007669"/>
    <property type="project" value="UniProtKB-ARBA"/>
</dbReference>
<comment type="similarity">
    <text evidence="1 5">Belongs to the glycosyl hydrolase 1 family.</text>
</comment>
<dbReference type="GO" id="GO:0005975">
    <property type="term" value="P:carbohydrate metabolic process"/>
    <property type="evidence" value="ECO:0007669"/>
    <property type="project" value="InterPro"/>
</dbReference>
<evidence type="ECO:0000256" key="2">
    <source>
        <dbReference type="ARBA" id="ARBA00022729"/>
    </source>
</evidence>
<evidence type="ECO:0000256" key="1">
    <source>
        <dbReference type="ARBA" id="ARBA00010838"/>
    </source>
</evidence>
<keyword evidence="4" id="KW-0326">Glycosidase</keyword>
<gene>
    <name evidence="7" type="ORF">A4U43_UnF9060</name>
</gene>
<evidence type="ECO:0000256" key="5">
    <source>
        <dbReference type="RuleBase" id="RU003690"/>
    </source>
</evidence>
<reference evidence="8" key="1">
    <citation type="journal article" date="2017" name="Nat. Commun.">
        <title>The asparagus genome sheds light on the origin and evolution of a young Y chromosome.</title>
        <authorList>
            <person name="Harkess A."/>
            <person name="Zhou J."/>
            <person name="Xu C."/>
            <person name="Bowers J.E."/>
            <person name="Van der Hulst R."/>
            <person name="Ayyampalayam S."/>
            <person name="Mercati F."/>
            <person name="Riccardi P."/>
            <person name="McKain M.R."/>
            <person name="Kakrana A."/>
            <person name="Tang H."/>
            <person name="Ray J."/>
            <person name="Groenendijk J."/>
            <person name="Arikit S."/>
            <person name="Mathioni S.M."/>
            <person name="Nakano M."/>
            <person name="Shan H."/>
            <person name="Telgmann-Rauber A."/>
            <person name="Kanno A."/>
            <person name="Yue Z."/>
            <person name="Chen H."/>
            <person name="Li W."/>
            <person name="Chen Y."/>
            <person name="Xu X."/>
            <person name="Zhang Y."/>
            <person name="Luo S."/>
            <person name="Chen H."/>
            <person name="Gao J."/>
            <person name="Mao Z."/>
            <person name="Pires J.C."/>
            <person name="Luo M."/>
            <person name="Kudrna D."/>
            <person name="Wing R.A."/>
            <person name="Meyers B.C."/>
            <person name="Yi K."/>
            <person name="Kong H."/>
            <person name="Lavrijsen P."/>
            <person name="Sunseri F."/>
            <person name="Falavigna A."/>
            <person name="Ye Y."/>
            <person name="Leebens-Mack J.H."/>
            <person name="Chen G."/>
        </authorList>
    </citation>
    <scope>NUCLEOTIDE SEQUENCE [LARGE SCALE GENOMIC DNA]</scope>
    <source>
        <strain evidence="8">cv. DH0086</strain>
    </source>
</reference>
<sequence>MMHNKKHSSGERASLLDLSLVLQLLLTRSISGTRGWREEPMKEEKERAYGTLSRIIIQIADHQNGDVAVDSYHRYKEDIKILKDMGADAYRFSIAWSRILPKGNLAGGINHEGIDYYNNLINEQIENGIKPFVTIFHWDVPQALEDKYGGFLDREIVDDFKDYCEVCFKEFGDRVKNWVTVNEPWSFSTLGYGLGYHAPGRCSQDLGCQSGDSLREPYTVSHNLILAHAVAFRLYNDKFKDVQKGEVGISLISYWFKPYSNCRPDYEAAIRSLDFMLGWYMEPLAFGDYPFIMRAVVKDRLPYFTDEETEIVKDSYDFIGVNYYTTRYARNIPSSQNFIPEVNLQEAYASKVGKKDNVPLGKLEGTWIYVYPEGLKELLLELKNRYNNPKIYITENGTCELDDSTNILTLEEALHDEERIEYYALHLASVKKAIRCGVNVKGFFAWSLLDNFEWNGGYTNRFGLTYIDYKNNLKRYPKKSNKWLTNFLKV</sequence>
<evidence type="ECO:0000313" key="8">
    <source>
        <dbReference type="Proteomes" id="UP000243459"/>
    </source>
</evidence>
<dbReference type="Proteomes" id="UP000243459">
    <property type="component" value="Unassembled WGS sequence"/>
</dbReference>
<feature type="chain" id="PRO_5011961025" description="Beta-glucosidase" evidence="6">
    <location>
        <begin position="33"/>
        <end position="490"/>
    </location>
</feature>
<keyword evidence="2 6" id="KW-0732">Signal</keyword>
<dbReference type="SUPFAM" id="SSF51445">
    <property type="entry name" value="(Trans)glycosidases"/>
    <property type="match status" value="1"/>
</dbReference>
<dbReference type="PANTHER" id="PTHR10353">
    <property type="entry name" value="GLYCOSYL HYDROLASE"/>
    <property type="match status" value="1"/>
</dbReference>
<dbReference type="GO" id="GO:0004565">
    <property type="term" value="F:beta-galactosidase activity"/>
    <property type="evidence" value="ECO:0007669"/>
    <property type="project" value="UniProtKB-ARBA"/>
</dbReference>
<dbReference type="FunFam" id="3.20.20.80:FF:000020">
    <property type="entry name" value="Beta-glucosidase 12"/>
    <property type="match status" value="1"/>
</dbReference>
<evidence type="ECO:0000256" key="6">
    <source>
        <dbReference type="SAM" id="SignalP"/>
    </source>
</evidence>
<evidence type="ECO:0000313" key="7">
    <source>
        <dbReference type="EMBL" id="ONK54967.1"/>
    </source>
</evidence>
<dbReference type="GO" id="GO:0008422">
    <property type="term" value="F:beta-glucosidase activity"/>
    <property type="evidence" value="ECO:0007669"/>
    <property type="project" value="UniProtKB-ARBA"/>
</dbReference>
<feature type="signal peptide" evidence="6">
    <location>
        <begin position="1"/>
        <end position="32"/>
    </location>
</feature>
<dbReference type="PANTHER" id="PTHR10353:SF137">
    <property type="entry name" value="MYROSINASE 3-RELATED"/>
    <property type="match status" value="1"/>
</dbReference>
<keyword evidence="8" id="KW-1185">Reference proteome</keyword>
<name>A0A1R3L5S7_ASPOF</name>
<evidence type="ECO:0008006" key="9">
    <source>
        <dbReference type="Google" id="ProtNLM"/>
    </source>
</evidence>
<dbReference type="AlphaFoldDB" id="A0A1R3L5S7"/>
<proteinExistence type="inferred from homology"/>
<organism evidence="7 8">
    <name type="scientific">Asparagus officinalis</name>
    <name type="common">Garden asparagus</name>
    <dbReference type="NCBI Taxonomy" id="4686"/>
    <lineage>
        <taxon>Eukaryota</taxon>
        <taxon>Viridiplantae</taxon>
        <taxon>Streptophyta</taxon>
        <taxon>Embryophyta</taxon>
        <taxon>Tracheophyta</taxon>
        <taxon>Spermatophyta</taxon>
        <taxon>Magnoliopsida</taxon>
        <taxon>Liliopsida</taxon>
        <taxon>Asparagales</taxon>
        <taxon>Asparagaceae</taxon>
        <taxon>Asparagoideae</taxon>
        <taxon>Asparagus</taxon>
    </lineage>
</organism>
<dbReference type="InterPro" id="IPR001360">
    <property type="entry name" value="Glyco_hydro_1"/>
</dbReference>
<evidence type="ECO:0000256" key="3">
    <source>
        <dbReference type="ARBA" id="ARBA00022801"/>
    </source>
</evidence>
<dbReference type="EMBL" id="KV863900">
    <property type="protein sequence ID" value="ONK54967.1"/>
    <property type="molecule type" value="Genomic_DNA"/>
</dbReference>
<dbReference type="Gene3D" id="3.20.20.80">
    <property type="entry name" value="Glycosidases"/>
    <property type="match status" value="1"/>
</dbReference>